<dbReference type="InterPro" id="IPR004143">
    <property type="entry name" value="BPL_LPL_catalytic"/>
</dbReference>
<dbReference type="SUPFAM" id="SSF55681">
    <property type="entry name" value="Class II aaRS and biotin synthetases"/>
    <property type="match status" value="1"/>
</dbReference>
<proteinExistence type="predicted"/>
<evidence type="ECO:0000313" key="2">
    <source>
        <dbReference type="EMBL" id="PKK91622.1"/>
    </source>
</evidence>
<evidence type="ECO:0000313" key="3">
    <source>
        <dbReference type="Proteomes" id="UP000233256"/>
    </source>
</evidence>
<accession>A0A2N1PTM1</accession>
<comment type="caution">
    <text evidence="2">The sequence shown here is derived from an EMBL/GenBank/DDBJ whole genome shotgun (WGS) entry which is preliminary data.</text>
</comment>
<dbReference type="PANTHER" id="PTHR43679:SF2">
    <property type="entry name" value="OCTANOYL-[GCVH]:PROTEIN N-OCTANOYLTRANSFERASE"/>
    <property type="match status" value="1"/>
</dbReference>
<dbReference type="InterPro" id="IPR050664">
    <property type="entry name" value="Octanoyltrans_LipM/LipL"/>
</dbReference>
<dbReference type="Gene3D" id="3.30.930.10">
    <property type="entry name" value="Bira Bifunctional Protein, Domain 2"/>
    <property type="match status" value="1"/>
</dbReference>
<dbReference type="Pfam" id="PF21948">
    <property type="entry name" value="LplA-B_cat"/>
    <property type="match status" value="1"/>
</dbReference>
<protein>
    <recommendedName>
        <fullName evidence="1">BPL/LPL catalytic domain-containing protein</fullName>
    </recommendedName>
</protein>
<sequence>MFSSSSPLPSTSPQLADSSATCNSTAAKADFSSATAPIIFFEPEEFSGATNMALDKVMMNRQAFESSHTSVRFYTWKPWSISLGKNQTLPPLPDHLASDLKNIHIVRRMTGGRAVLHGPELTYCITITKKSPFYDSSVTGSYRKISEALALGLQILGARVSLASGRNSGRRSSGPSFCYGAASFHEIISDNRKLIGSAQMRSGETVLQHGSIPLALPMAQLRALARWCAFPADEIESSAISLEQILGYRPEPENCARAIALGFMKYLNIDSNSANLFRPLPRTWIEMAQAQSDSYIITR</sequence>
<dbReference type="PROSITE" id="PS51733">
    <property type="entry name" value="BPL_LPL_CATALYTIC"/>
    <property type="match status" value="1"/>
</dbReference>
<dbReference type="Proteomes" id="UP000233256">
    <property type="component" value="Unassembled WGS sequence"/>
</dbReference>
<feature type="domain" description="BPL/LPL catalytic" evidence="1">
    <location>
        <begin position="65"/>
        <end position="271"/>
    </location>
</feature>
<evidence type="ECO:0000259" key="1">
    <source>
        <dbReference type="PROSITE" id="PS51733"/>
    </source>
</evidence>
<organism evidence="2 3">
    <name type="scientific">Candidatus Wallbacteria bacterium HGW-Wallbacteria-1</name>
    <dbReference type="NCBI Taxonomy" id="2013854"/>
    <lineage>
        <taxon>Bacteria</taxon>
        <taxon>Candidatus Walliibacteriota</taxon>
    </lineage>
</organism>
<dbReference type="InterPro" id="IPR045864">
    <property type="entry name" value="aa-tRNA-synth_II/BPL/LPL"/>
</dbReference>
<reference evidence="2 3" key="1">
    <citation type="journal article" date="2017" name="ISME J.">
        <title>Potential for microbial H2 and metal transformations associated with novel bacteria and archaea in deep terrestrial subsurface sediments.</title>
        <authorList>
            <person name="Hernsdorf A.W."/>
            <person name="Amano Y."/>
            <person name="Miyakawa K."/>
            <person name="Ise K."/>
            <person name="Suzuki Y."/>
            <person name="Anantharaman K."/>
            <person name="Probst A."/>
            <person name="Burstein D."/>
            <person name="Thomas B.C."/>
            <person name="Banfield J.F."/>
        </authorList>
    </citation>
    <scope>NUCLEOTIDE SEQUENCE [LARGE SCALE GENOMIC DNA]</scope>
    <source>
        <strain evidence="2">HGW-Wallbacteria-1</strain>
    </source>
</reference>
<name>A0A2N1PTM1_9BACT</name>
<dbReference type="EMBL" id="PGXC01000002">
    <property type="protein sequence ID" value="PKK91622.1"/>
    <property type="molecule type" value="Genomic_DNA"/>
</dbReference>
<dbReference type="AlphaFoldDB" id="A0A2N1PTM1"/>
<dbReference type="PANTHER" id="PTHR43679">
    <property type="entry name" value="OCTANOYLTRANSFERASE LIPM-RELATED"/>
    <property type="match status" value="1"/>
</dbReference>
<gene>
    <name evidence="2" type="ORF">CVV64_02830</name>
</gene>